<organism evidence="14 15">
    <name type="scientific">Brassica napus</name>
    <name type="common">Rape</name>
    <dbReference type="NCBI Taxonomy" id="3708"/>
    <lineage>
        <taxon>Eukaryota</taxon>
        <taxon>Viridiplantae</taxon>
        <taxon>Streptophyta</taxon>
        <taxon>Embryophyta</taxon>
        <taxon>Tracheophyta</taxon>
        <taxon>Spermatophyta</taxon>
        <taxon>Magnoliopsida</taxon>
        <taxon>eudicotyledons</taxon>
        <taxon>Gunneridae</taxon>
        <taxon>Pentapetalae</taxon>
        <taxon>rosids</taxon>
        <taxon>malvids</taxon>
        <taxon>Brassicales</taxon>
        <taxon>Brassicaceae</taxon>
        <taxon>Brassiceae</taxon>
        <taxon>Brassica</taxon>
    </lineage>
</organism>
<dbReference type="EMBL" id="JAGKQM010000004">
    <property type="protein sequence ID" value="KAH0930449.1"/>
    <property type="molecule type" value="Genomic_DNA"/>
</dbReference>
<evidence type="ECO:0008006" key="16">
    <source>
        <dbReference type="Google" id="ProtNLM"/>
    </source>
</evidence>
<dbReference type="InterPro" id="IPR036397">
    <property type="entry name" value="RNaseH_sf"/>
</dbReference>
<dbReference type="PANTHER" id="PTHR21290:SF53">
    <property type="entry name" value="PHOSPHATIDYLINOSITOL:CERAMIDE INOSITOLPHOSPHOTRANSFERASE 2"/>
    <property type="match status" value="1"/>
</dbReference>
<dbReference type="InterPro" id="IPR045221">
    <property type="entry name" value="Sphingomyelin_synth-like"/>
</dbReference>
<comment type="similarity">
    <text evidence="2">Belongs to the sphingomyelin synthase family.</text>
</comment>
<feature type="domain" description="Sphingomyelin synthase-like" evidence="12">
    <location>
        <begin position="973"/>
        <end position="1019"/>
    </location>
</feature>
<evidence type="ECO:0000313" key="15">
    <source>
        <dbReference type="Proteomes" id="UP000824890"/>
    </source>
</evidence>
<evidence type="ECO:0000256" key="7">
    <source>
        <dbReference type="ARBA" id="ARBA00023098"/>
    </source>
</evidence>
<dbReference type="Pfam" id="PF14360">
    <property type="entry name" value="PAP2_C"/>
    <property type="match status" value="1"/>
</dbReference>
<feature type="region of interest" description="Disordered" evidence="9">
    <location>
        <begin position="850"/>
        <end position="874"/>
    </location>
</feature>
<dbReference type="Gene3D" id="3.30.420.10">
    <property type="entry name" value="Ribonuclease H-like superfamily/Ribonuclease H"/>
    <property type="match status" value="1"/>
</dbReference>
<sequence length="1060" mass="117267">MERRRPLVLIVESVRVLKLVNLFAVDNAGGKRLYITRKPYSSSLTLLMASEIDLPPFLPLRKSRSFNSLSLPSSSSTLLVEGLEIETDQTLPLSFSLPPTDPVIGTNTTSLLEPVFPLSEPVAPLSPLTSEAVTVPVCDSPSKYLASVNIDNAGDDSSSKLAPPVTFGSHCHVNSLMNSLAKNSVAPSVLDVLPQSASMQKPSSLGVKNLSLPVPGSIQLQETSMPEVNKSPTDPSENLAQAKEKFIPSMGSWAKPLYFKPPATPPDPSTPRDYDPAIVGNQLATLWPTLNDEILNKQPKGKYPSRTLQPPIEKLPPPELKADGRLRFPWAARLSPHSRNLYRAATPTYRIDGTPEVSIPSKVLKLVNIDTVMQQKDNVEYSTPTIQKNDLHVNEKASLPTEDYSAHEPEKRTIEIEAEETVRENEELLREVVVVDDVHLTQVFRDINPTVYIVGITTGEEVNELEMIAAGANTTMVNVVDEVRMTEILQNLPAPAPAPGPKLSTVASKANVYSGPYLSLSLEEERTQICCRLNQIPYPSSSSGLVGLLVEKLCVENFMLYDESDLKLDVFLVQHDMENMYMWVFKERPENALGKMQPMRSYMNGHSKASIRKLAFQLSLSGEKEVHEAVIQNVQDLAAVFSKYKDEVLIWYQLLCNDHPSHSTTASTGASLGAWEKPPADVVKCNIGMSWEAPDHISGSSWIVRDCQGQALHHSRQALRGSSSKTESDLRSLLWAVQAMGDLCHKKVYFEASSVEVRESLLNPYRCPSLSSLILRILELLYCFEKWTICHVSDKKNKVAKTIAESVISGSRVQSYVACGSPRATGGLKTSADLARHKNFVEWSGGWGRGDSRRRSSGTTSRLGACSRGGKGGAARGVHSIHRAGPTLQDLGFFLLPELGQERSYISETVFTSVFVSFFLWTFHPFILKSKIIYTVLIWCRVVAFLFVIPLPYYSLRVITFYSTQLPGPNYHCLFVHTYQKYGTKRFIKLFGWLTALVQSLLIIASRKHYTVDVVVAWYKENHKLLNGNGADPADWTKGSQVNGKIDSNGVHTDNSMSGA</sequence>
<feature type="domain" description="RNase H type-1" evidence="11">
    <location>
        <begin position="691"/>
        <end position="806"/>
    </location>
</feature>
<dbReference type="Pfam" id="PF26145">
    <property type="entry name" value="DUF8041"/>
    <property type="match status" value="1"/>
</dbReference>
<dbReference type="PANTHER" id="PTHR21290">
    <property type="entry name" value="SPHINGOMYELIN SYNTHETASE"/>
    <property type="match status" value="1"/>
</dbReference>
<evidence type="ECO:0000256" key="5">
    <source>
        <dbReference type="ARBA" id="ARBA00022919"/>
    </source>
</evidence>
<comment type="caution">
    <text evidence="14">The sequence shown here is derived from an EMBL/GenBank/DDBJ whole genome shotgun (WGS) entry which is preliminary data.</text>
</comment>
<evidence type="ECO:0000259" key="12">
    <source>
        <dbReference type="Pfam" id="PF14360"/>
    </source>
</evidence>
<name>A0ABQ8DM53_BRANA</name>
<gene>
    <name evidence="14" type="ORF">HID58_016176</name>
</gene>
<keyword evidence="15" id="KW-1185">Reference proteome</keyword>
<evidence type="ECO:0000259" key="13">
    <source>
        <dbReference type="Pfam" id="PF26145"/>
    </source>
</evidence>
<evidence type="ECO:0000256" key="10">
    <source>
        <dbReference type="SAM" id="Phobius"/>
    </source>
</evidence>
<keyword evidence="6 10" id="KW-1133">Transmembrane helix</keyword>
<dbReference type="InterPro" id="IPR025749">
    <property type="entry name" value="Sphingomyelin_synth-like_dom"/>
</dbReference>
<evidence type="ECO:0000256" key="3">
    <source>
        <dbReference type="ARBA" id="ARBA00022679"/>
    </source>
</evidence>
<dbReference type="Proteomes" id="UP000824890">
    <property type="component" value="Unassembled WGS sequence"/>
</dbReference>
<feature type="transmembrane region" description="Helical" evidence="10">
    <location>
        <begin position="932"/>
        <end position="954"/>
    </location>
</feature>
<feature type="region of interest" description="Disordered" evidence="9">
    <location>
        <begin position="299"/>
        <end position="320"/>
    </location>
</feature>
<keyword evidence="3" id="KW-0808">Transferase</keyword>
<evidence type="ECO:0000259" key="11">
    <source>
        <dbReference type="Pfam" id="PF13456"/>
    </source>
</evidence>
<proteinExistence type="inferred from homology"/>
<evidence type="ECO:0000256" key="8">
    <source>
        <dbReference type="ARBA" id="ARBA00023136"/>
    </source>
</evidence>
<protein>
    <recommendedName>
        <fullName evidence="16">RNase H type-1 domain-containing protein</fullName>
    </recommendedName>
</protein>
<accession>A0ABQ8DM53</accession>
<feature type="transmembrane region" description="Helical" evidence="10">
    <location>
        <begin position="905"/>
        <end position="923"/>
    </location>
</feature>
<keyword evidence="4 10" id="KW-0812">Transmembrane</keyword>
<dbReference type="Pfam" id="PF13456">
    <property type="entry name" value="RVT_3"/>
    <property type="match status" value="1"/>
</dbReference>
<evidence type="ECO:0000256" key="9">
    <source>
        <dbReference type="SAM" id="MobiDB-lite"/>
    </source>
</evidence>
<evidence type="ECO:0000256" key="4">
    <source>
        <dbReference type="ARBA" id="ARBA00022692"/>
    </source>
</evidence>
<keyword evidence="5" id="KW-0746">Sphingolipid metabolism</keyword>
<evidence type="ECO:0000256" key="2">
    <source>
        <dbReference type="ARBA" id="ARBA00005441"/>
    </source>
</evidence>
<dbReference type="InterPro" id="IPR058354">
    <property type="entry name" value="DUF8041"/>
</dbReference>
<dbReference type="InterPro" id="IPR002156">
    <property type="entry name" value="RNaseH_domain"/>
</dbReference>
<reference evidence="14 15" key="1">
    <citation type="submission" date="2021-05" db="EMBL/GenBank/DDBJ databases">
        <title>Genome Assembly of Synthetic Allotetraploid Brassica napus Reveals Homoeologous Exchanges between Subgenomes.</title>
        <authorList>
            <person name="Davis J.T."/>
        </authorList>
    </citation>
    <scope>NUCLEOTIDE SEQUENCE [LARGE SCALE GENOMIC DNA]</scope>
    <source>
        <strain evidence="15">cv. Da-Ae</strain>
        <tissue evidence="14">Seedling</tissue>
    </source>
</reference>
<comment type="subcellular location">
    <subcellularLocation>
        <location evidence="1">Membrane</location>
        <topology evidence="1">Multi-pass membrane protein</topology>
    </subcellularLocation>
</comment>
<evidence type="ECO:0000256" key="6">
    <source>
        <dbReference type="ARBA" id="ARBA00022989"/>
    </source>
</evidence>
<keyword evidence="7" id="KW-0443">Lipid metabolism</keyword>
<feature type="domain" description="DUF8041" evidence="13">
    <location>
        <begin position="559"/>
        <end position="617"/>
    </location>
</feature>
<evidence type="ECO:0000313" key="14">
    <source>
        <dbReference type="EMBL" id="KAH0930449.1"/>
    </source>
</evidence>
<evidence type="ECO:0000256" key="1">
    <source>
        <dbReference type="ARBA" id="ARBA00004141"/>
    </source>
</evidence>
<keyword evidence="8 10" id="KW-0472">Membrane</keyword>